<keyword evidence="2" id="KW-0812">Transmembrane</keyword>
<keyword evidence="2" id="KW-1133">Transmembrane helix</keyword>
<evidence type="ECO:0000313" key="4">
    <source>
        <dbReference type="Proteomes" id="UP000521872"/>
    </source>
</evidence>
<keyword evidence="4" id="KW-1185">Reference proteome</keyword>
<accession>A0A8H4VSS7</accession>
<feature type="compositionally biased region" description="Low complexity" evidence="1">
    <location>
        <begin position="285"/>
        <end position="316"/>
    </location>
</feature>
<feature type="region of interest" description="Disordered" evidence="1">
    <location>
        <begin position="285"/>
        <end position="319"/>
    </location>
</feature>
<evidence type="ECO:0000313" key="3">
    <source>
        <dbReference type="EMBL" id="KAF4621476.1"/>
    </source>
</evidence>
<dbReference type="EMBL" id="JAACJL010000015">
    <property type="protein sequence ID" value="KAF4621476.1"/>
    <property type="molecule type" value="Genomic_DNA"/>
</dbReference>
<gene>
    <name evidence="3" type="ORF">D9613_001041</name>
</gene>
<evidence type="ECO:0000256" key="2">
    <source>
        <dbReference type="SAM" id="Phobius"/>
    </source>
</evidence>
<sequence length="457" mass="49121">MTSSQQKMDAFADDTDPRIVYGGPWKSVKNLDTTSPPQDLLGSSSPLFGTLHTLDAADVVGQGTPLTLAFTYSGNAFNALFHMSETSGISSCTLDNMTQPISTGDSLTGKVSCSGGTSARMGLHSLVITFNPAPTARVQFDGIFYTPDDPGDPEENIVAYYNGTGLVGYGGLLSLDMTIPPGFSIGIYVDYTFSPDNVAPAQLSYTVGDFEAPVHFSTTNPCNSTNPTILSQLLIQAPRTQENFTDFHLAYYSPFAVYAVNQTKFRVSFMIVQNTPVPGTQLQIVPPLSSSTSSSSTSTSSSMTTTSTPIMSTVPPTSGPVTHSKSHAIAIGAGTGAAIIALLFAGSIFYLWRRRMAAAESRLVVTDNSAWPRPYYPKRDETAQVPPSKVVMCRLWPQARASQSQARNRPSQARPEGPAWSGFWPGFIFSRPEAPAWATAWVYRGCISKTGNYVENK</sequence>
<organism evidence="3 4">
    <name type="scientific">Agrocybe pediades</name>
    <dbReference type="NCBI Taxonomy" id="84607"/>
    <lineage>
        <taxon>Eukaryota</taxon>
        <taxon>Fungi</taxon>
        <taxon>Dikarya</taxon>
        <taxon>Basidiomycota</taxon>
        <taxon>Agaricomycotina</taxon>
        <taxon>Agaricomycetes</taxon>
        <taxon>Agaricomycetidae</taxon>
        <taxon>Agaricales</taxon>
        <taxon>Agaricineae</taxon>
        <taxon>Strophariaceae</taxon>
        <taxon>Agrocybe</taxon>
    </lineage>
</organism>
<dbReference type="Proteomes" id="UP000521872">
    <property type="component" value="Unassembled WGS sequence"/>
</dbReference>
<dbReference type="AlphaFoldDB" id="A0A8H4VSS7"/>
<reference evidence="3 4" key="1">
    <citation type="submission" date="2019-12" db="EMBL/GenBank/DDBJ databases">
        <authorList>
            <person name="Floudas D."/>
            <person name="Bentzer J."/>
            <person name="Ahren D."/>
            <person name="Johansson T."/>
            <person name="Persson P."/>
            <person name="Tunlid A."/>
        </authorList>
    </citation>
    <scope>NUCLEOTIDE SEQUENCE [LARGE SCALE GENOMIC DNA]</scope>
    <source>
        <strain evidence="3 4">CBS 102.39</strain>
    </source>
</reference>
<keyword evidence="2" id="KW-0472">Membrane</keyword>
<evidence type="ECO:0000256" key="1">
    <source>
        <dbReference type="SAM" id="MobiDB-lite"/>
    </source>
</evidence>
<name>A0A8H4VSS7_9AGAR</name>
<comment type="caution">
    <text evidence="3">The sequence shown here is derived from an EMBL/GenBank/DDBJ whole genome shotgun (WGS) entry which is preliminary data.</text>
</comment>
<proteinExistence type="predicted"/>
<protein>
    <submittedName>
        <fullName evidence="3">Uncharacterized protein</fullName>
    </submittedName>
</protein>
<feature type="transmembrane region" description="Helical" evidence="2">
    <location>
        <begin position="328"/>
        <end position="352"/>
    </location>
</feature>